<name>A0A9D1HAU8_9FIRM</name>
<organism evidence="1 2">
    <name type="scientific">Candidatus Allocopromorpha excrementavium</name>
    <dbReference type="NCBI Taxonomy" id="2840741"/>
    <lineage>
        <taxon>Bacteria</taxon>
        <taxon>Bacillati</taxon>
        <taxon>Bacillota</taxon>
        <taxon>Clostridia</taxon>
        <taxon>Eubacteriales</taxon>
        <taxon>Eubacteriaceae</taxon>
        <taxon>Eubacteriaceae incertae sedis</taxon>
        <taxon>Candidatus Allocopromorpha</taxon>
    </lineage>
</organism>
<evidence type="ECO:0000313" key="1">
    <source>
        <dbReference type="EMBL" id="HIT98815.1"/>
    </source>
</evidence>
<accession>A0A9D1HAU8</accession>
<comment type="caution">
    <text evidence="1">The sequence shown here is derived from an EMBL/GenBank/DDBJ whole genome shotgun (WGS) entry which is preliminary data.</text>
</comment>
<dbReference type="AlphaFoldDB" id="A0A9D1HAU8"/>
<dbReference type="Proteomes" id="UP000824159">
    <property type="component" value="Unassembled WGS sequence"/>
</dbReference>
<reference evidence="1" key="1">
    <citation type="submission" date="2020-10" db="EMBL/GenBank/DDBJ databases">
        <authorList>
            <person name="Gilroy R."/>
        </authorList>
    </citation>
    <scope>NUCLEOTIDE SEQUENCE</scope>
    <source>
        <strain evidence="1">CHK176-22527</strain>
    </source>
</reference>
<gene>
    <name evidence="1" type="ORF">IAD12_00985</name>
</gene>
<protein>
    <submittedName>
        <fullName evidence="1">Uncharacterized protein</fullName>
    </submittedName>
</protein>
<reference evidence="1" key="2">
    <citation type="journal article" date="2021" name="PeerJ">
        <title>Extensive microbial diversity within the chicken gut microbiome revealed by metagenomics and culture.</title>
        <authorList>
            <person name="Gilroy R."/>
            <person name="Ravi A."/>
            <person name="Getino M."/>
            <person name="Pursley I."/>
            <person name="Horton D.L."/>
            <person name="Alikhan N.F."/>
            <person name="Baker D."/>
            <person name="Gharbi K."/>
            <person name="Hall N."/>
            <person name="Watson M."/>
            <person name="Adriaenssens E.M."/>
            <person name="Foster-Nyarko E."/>
            <person name="Jarju S."/>
            <person name="Secka A."/>
            <person name="Antonio M."/>
            <person name="Oren A."/>
            <person name="Chaudhuri R.R."/>
            <person name="La Ragione R."/>
            <person name="Hildebrand F."/>
            <person name="Pallen M.J."/>
        </authorList>
    </citation>
    <scope>NUCLEOTIDE SEQUENCE</scope>
    <source>
        <strain evidence="1">CHK176-22527</strain>
    </source>
</reference>
<dbReference type="EMBL" id="DVLX01000014">
    <property type="protein sequence ID" value="HIT98815.1"/>
    <property type="molecule type" value="Genomic_DNA"/>
</dbReference>
<evidence type="ECO:0000313" key="2">
    <source>
        <dbReference type="Proteomes" id="UP000824159"/>
    </source>
</evidence>
<proteinExistence type="predicted"/>
<sequence length="201" mass="23244">MIKTKILKPGYTQKEALVLLLHTDPNLNLEDIEEVYYPYIRLRYLINVGKGRFVKKLSKFSDCIIDRVSGSTYESKGEPEFEEVEISEEEALEINTPLNECYDIGHSFSLKQYIGKAKLMFTPQMQIIEEDLFYKKFYIVTCTDPSGNIYYILVDAVDGGISVLDHEKHIKELAEAGEYQEAEKVMESIEGEHRLIEEKKN</sequence>